<evidence type="ECO:0000313" key="10">
    <source>
        <dbReference type="Proteomes" id="UP000178651"/>
    </source>
</evidence>
<dbReference type="InterPro" id="IPR036876">
    <property type="entry name" value="UVR_dom_sf"/>
</dbReference>
<dbReference type="InterPro" id="IPR047296">
    <property type="entry name" value="GIY-YIG_UvrC_Cho"/>
</dbReference>
<evidence type="ECO:0000256" key="4">
    <source>
        <dbReference type="ARBA" id="ARBA00022881"/>
    </source>
</evidence>
<dbReference type="PANTHER" id="PTHR30562:SF1">
    <property type="entry name" value="UVRABC SYSTEM PROTEIN C"/>
    <property type="match status" value="1"/>
</dbReference>
<accession>A0A1G1YZJ1</accession>
<dbReference type="InterPro" id="IPR035901">
    <property type="entry name" value="GIY-YIG_endonuc_sf"/>
</dbReference>
<dbReference type="EMBL" id="MHIU01000044">
    <property type="protein sequence ID" value="OGY57186.1"/>
    <property type="molecule type" value="Genomic_DNA"/>
</dbReference>
<dbReference type="SUPFAM" id="SSF82771">
    <property type="entry name" value="GIY-YIG endonuclease"/>
    <property type="match status" value="1"/>
</dbReference>
<dbReference type="AlphaFoldDB" id="A0A1G1YZJ1"/>
<dbReference type="InterPro" id="IPR050066">
    <property type="entry name" value="UvrABC_protein_C"/>
</dbReference>
<dbReference type="SMART" id="SM00465">
    <property type="entry name" value="GIYc"/>
    <property type="match status" value="1"/>
</dbReference>
<evidence type="ECO:0000256" key="2">
    <source>
        <dbReference type="ARBA" id="ARBA00022763"/>
    </source>
</evidence>
<feature type="domain" description="GIY-YIG" evidence="7">
    <location>
        <begin position="10"/>
        <end position="87"/>
    </location>
</feature>
<dbReference type="InterPro" id="IPR038476">
    <property type="entry name" value="UvrC_RNase_H_dom_sf"/>
</dbReference>
<dbReference type="GO" id="GO:0009381">
    <property type="term" value="F:excinuclease ABC activity"/>
    <property type="evidence" value="ECO:0007669"/>
    <property type="project" value="InterPro"/>
</dbReference>
<reference evidence="9 10" key="1">
    <citation type="journal article" date="2016" name="Nat. Commun.">
        <title>Thousands of microbial genomes shed light on interconnected biogeochemical processes in an aquifer system.</title>
        <authorList>
            <person name="Anantharaman K."/>
            <person name="Brown C.T."/>
            <person name="Hug L.A."/>
            <person name="Sharon I."/>
            <person name="Castelle C.J."/>
            <person name="Probst A.J."/>
            <person name="Thomas B.C."/>
            <person name="Singh A."/>
            <person name="Wilkins M.J."/>
            <person name="Karaoz U."/>
            <person name="Brodie E.L."/>
            <person name="Williams K.H."/>
            <person name="Hubbard S.S."/>
            <person name="Banfield J.F."/>
        </authorList>
    </citation>
    <scope>NUCLEOTIDE SEQUENCE [LARGE SCALE GENOMIC DNA]</scope>
</reference>
<dbReference type="Pfam" id="PF02151">
    <property type="entry name" value="UVR"/>
    <property type="match status" value="1"/>
</dbReference>
<gene>
    <name evidence="9" type="ORF">A3D47_01380</name>
</gene>
<dbReference type="InterPro" id="IPR001162">
    <property type="entry name" value="UvrC_RNase_H_dom"/>
</dbReference>
<comment type="caution">
    <text evidence="9">The sequence shown here is derived from an EMBL/GenBank/DDBJ whole genome shotgun (WGS) entry which is preliminary data.</text>
</comment>
<dbReference type="Pfam" id="PF08459">
    <property type="entry name" value="UvrC_RNaseH_dom"/>
    <property type="match status" value="1"/>
</dbReference>
<dbReference type="PROSITE" id="PS50165">
    <property type="entry name" value="UVRC"/>
    <property type="match status" value="1"/>
</dbReference>
<keyword evidence="2" id="KW-0227">DNA damage</keyword>
<feature type="domain" description="UVR" evidence="6">
    <location>
        <begin position="196"/>
        <end position="231"/>
    </location>
</feature>
<dbReference type="InterPro" id="IPR001943">
    <property type="entry name" value="UVR_dom"/>
</dbReference>
<dbReference type="Pfam" id="PF01541">
    <property type="entry name" value="GIY-YIG"/>
    <property type="match status" value="1"/>
</dbReference>
<organism evidence="9 10">
    <name type="scientific">Candidatus Colwellbacteria bacterium RIFCSPHIGHO2_02_FULL_43_15</name>
    <dbReference type="NCBI Taxonomy" id="1797686"/>
    <lineage>
        <taxon>Bacteria</taxon>
        <taxon>Candidatus Colwelliibacteriota</taxon>
    </lineage>
</organism>
<evidence type="ECO:0000256" key="1">
    <source>
        <dbReference type="ARBA" id="ARBA00022490"/>
    </source>
</evidence>
<evidence type="ECO:0000256" key="3">
    <source>
        <dbReference type="ARBA" id="ARBA00022769"/>
    </source>
</evidence>
<evidence type="ECO:0008006" key="11">
    <source>
        <dbReference type="Google" id="ProtNLM"/>
    </source>
</evidence>
<name>A0A1G1YZJ1_9BACT</name>
<sequence>MNKFYKNMPDSPGVYLMKGTGGKLLYVGKAGNLRRRVSSYFIKANEARIEKLISEIKKIDYFKTDSALEALILEAELIKKHEPPYNIREKDGTSFLFIEITKDRFPRVLLVRGKSKVGGVRFGPFTSATSARIALRLIRKIFPFNIHSPEKIGSFKRACFDYEIGLCPGTCINTISREDCMENIRHIKLFLNGKKKRVLNDLKKEMILASKRLDFEKAEKLKRRIFALQHIQDTALIKESEHKTEGSFRIEGYDISNISGTSAVGSMVVFVNSEPMKSEYKKFRIKTIFKPDDTGMLREILSRRLNNNWPLPGLILIDGGRPQVNAAKKVFEEAGMKIPIIGIAKGPDRDKNEFIGNIPDGVKEKTLIQVRDEAHRFAITYHRRLRHDKLLPNL</sequence>
<protein>
    <recommendedName>
        <fullName evidence="11">Excinuclease ABC subunit C</fullName>
    </recommendedName>
</protein>
<dbReference type="InterPro" id="IPR000305">
    <property type="entry name" value="GIY-YIG_endonuc"/>
</dbReference>
<keyword evidence="4" id="KW-0267">Excision nuclease</keyword>
<dbReference type="GO" id="GO:0009380">
    <property type="term" value="C:excinuclease repair complex"/>
    <property type="evidence" value="ECO:0007669"/>
    <property type="project" value="TreeGrafter"/>
</dbReference>
<dbReference type="Gene3D" id="3.30.420.340">
    <property type="entry name" value="UvrC, RNAse H endonuclease domain"/>
    <property type="match status" value="1"/>
</dbReference>
<evidence type="ECO:0000259" key="8">
    <source>
        <dbReference type="PROSITE" id="PS50165"/>
    </source>
</evidence>
<dbReference type="Proteomes" id="UP000178651">
    <property type="component" value="Unassembled WGS sequence"/>
</dbReference>
<keyword evidence="5" id="KW-0234">DNA repair</keyword>
<keyword evidence="3" id="KW-0228">DNA excision</keyword>
<keyword evidence="1" id="KW-0963">Cytoplasm</keyword>
<dbReference type="PROSITE" id="PS50164">
    <property type="entry name" value="GIY_YIG"/>
    <property type="match status" value="1"/>
</dbReference>
<dbReference type="PROSITE" id="PS50151">
    <property type="entry name" value="UVR"/>
    <property type="match status" value="1"/>
</dbReference>
<dbReference type="Gene3D" id="3.40.1440.10">
    <property type="entry name" value="GIY-YIG endonuclease"/>
    <property type="match status" value="1"/>
</dbReference>
<dbReference type="FunFam" id="3.40.1440.10:FF:000001">
    <property type="entry name" value="UvrABC system protein C"/>
    <property type="match status" value="1"/>
</dbReference>
<evidence type="ECO:0000256" key="5">
    <source>
        <dbReference type="ARBA" id="ARBA00023204"/>
    </source>
</evidence>
<dbReference type="SUPFAM" id="SSF46600">
    <property type="entry name" value="C-terminal UvrC-binding domain of UvrB"/>
    <property type="match status" value="1"/>
</dbReference>
<dbReference type="CDD" id="cd10434">
    <property type="entry name" value="GIY-YIG_UvrC_Cho"/>
    <property type="match status" value="1"/>
</dbReference>
<dbReference type="PANTHER" id="PTHR30562">
    <property type="entry name" value="UVRC/OXIDOREDUCTASE"/>
    <property type="match status" value="1"/>
</dbReference>
<evidence type="ECO:0000259" key="7">
    <source>
        <dbReference type="PROSITE" id="PS50164"/>
    </source>
</evidence>
<feature type="domain" description="UvrC family homology region profile" evidence="8">
    <location>
        <begin position="249"/>
        <end position="331"/>
    </location>
</feature>
<evidence type="ECO:0000313" key="9">
    <source>
        <dbReference type="EMBL" id="OGY57186.1"/>
    </source>
</evidence>
<dbReference type="GO" id="GO:0006289">
    <property type="term" value="P:nucleotide-excision repair"/>
    <property type="evidence" value="ECO:0007669"/>
    <property type="project" value="InterPro"/>
</dbReference>
<proteinExistence type="predicted"/>
<evidence type="ECO:0000259" key="6">
    <source>
        <dbReference type="PROSITE" id="PS50151"/>
    </source>
</evidence>